<accession>A0A9P6K1V6</accession>
<keyword evidence="2" id="KW-1185">Reference proteome</keyword>
<dbReference type="EMBL" id="JAABOA010007438">
    <property type="protein sequence ID" value="KAF9542198.1"/>
    <property type="molecule type" value="Genomic_DNA"/>
</dbReference>
<sequence>LKELQCVRFRRLPEDRLPPKITSTSGGVDYYMQEIRNVIKTGEDVTQLWPGFDPKDIKILALDAGQAYVVGAYAHLPQGRAGKAKGKAVVRGQPSATSTLATVNIDPTHLNLAVNQKAVLQPYFRYRRWLEGEKNATPEGQTRSVAEIESQLPPLRGSESSVSLYFEELDKAKDQLSEFYNGKKNRFKRHTFDMAKAKHAEYQTIANRLLGIVGGNIGKPRDDADPVLIA</sequence>
<gene>
    <name evidence="1" type="ORF">BGW38_009798</name>
</gene>
<evidence type="ECO:0000313" key="1">
    <source>
        <dbReference type="EMBL" id="KAF9542198.1"/>
    </source>
</evidence>
<organism evidence="1 2">
    <name type="scientific">Lunasporangiospora selenospora</name>
    <dbReference type="NCBI Taxonomy" id="979761"/>
    <lineage>
        <taxon>Eukaryota</taxon>
        <taxon>Fungi</taxon>
        <taxon>Fungi incertae sedis</taxon>
        <taxon>Mucoromycota</taxon>
        <taxon>Mortierellomycotina</taxon>
        <taxon>Mortierellomycetes</taxon>
        <taxon>Mortierellales</taxon>
        <taxon>Mortierellaceae</taxon>
        <taxon>Lunasporangiospora</taxon>
    </lineage>
</organism>
<feature type="non-terminal residue" evidence="1">
    <location>
        <position position="1"/>
    </location>
</feature>
<comment type="caution">
    <text evidence="1">The sequence shown here is derived from an EMBL/GenBank/DDBJ whole genome shotgun (WGS) entry which is preliminary data.</text>
</comment>
<feature type="non-terminal residue" evidence="1">
    <location>
        <position position="230"/>
    </location>
</feature>
<dbReference type="Proteomes" id="UP000780801">
    <property type="component" value="Unassembled WGS sequence"/>
</dbReference>
<dbReference type="AlphaFoldDB" id="A0A9P6K1V6"/>
<reference evidence="1" key="1">
    <citation type="journal article" date="2020" name="Fungal Divers.">
        <title>Resolving the Mortierellaceae phylogeny through synthesis of multi-gene phylogenetics and phylogenomics.</title>
        <authorList>
            <person name="Vandepol N."/>
            <person name="Liber J."/>
            <person name="Desiro A."/>
            <person name="Na H."/>
            <person name="Kennedy M."/>
            <person name="Barry K."/>
            <person name="Grigoriev I.V."/>
            <person name="Miller A.N."/>
            <person name="O'Donnell K."/>
            <person name="Stajich J.E."/>
            <person name="Bonito G."/>
        </authorList>
    </citation>
    <scope>NUCLEOTIDE SEQUENCE</scope>
    <source>
        <strain evidence="1">KOD1015</strain>
    </source>
</reference>
<evidence type="ECO:0000313" key="2">
    <source>
        <dbReference type="Proteomes" id="UP000780801"/>
    </source>
</evidence>
<protein>
    <submittedName>
        <fullName evidence="1">Uncharacterized protein</fullName>
    </submittedName>
</protein>
<proteinExistence type="predicted"/>
<name>A0A9P6K1V6_9FUNG</name>
<dbReference type="OrthoDB" id="2441991at2759"/>